<gene>
    <name evidence="1" type="primary">PMT2_1</name>
    <name evidence="1" type="ORF">DSO57_1007415</name>
</gene>
<evidence type="ECO:0000313" key="1">
    <source>
        <dbReference type="EMBL" id="KAJ9062756.1"/>
    </source>
</evidence>
<dbReference type="Proteomes" id="UP001165960">
    <property type="component" value="Unassembled WGS sequence"/>
</dbReference>
<keyword evidence="1" id="KW-0328">Glycosyltransferase</keyword>
<organism evidence="1 2">
    <name type="scientific">Entomophthora muscae</name>
    <dbReference type="NCBI Taxonomy" id="34485"/>
    <lineage>
        <taxon>Eukaryota</taxon>
        <taxon>Fungi</taxon>
        <taxon>Fungi incertae sedis</taxon>
        <taxon>Zoopagomycota</taxon>
        <taxon>Entomophthoromycotina</taxon>
        <taxon>Entomophthoromycetes</taxon>
        <taxon>Entomophthorales</taxon>
        <taxon>Entomophthoraceae</taxon>
        <taxon>Entomophthora</taxon>
    </lineage>
</organism>
<keyword evidence="1" id="KW-0808">Transferase</keyword>
<reference evidence="1" key="1">
    <citation type="submission" date="2022-04" db="EMBL/GenBank/DDBJ databases">
        <title>Genome of the entomopathogenic fungus Entomophthora muscae.</title>
        <authorList>
            <person name="Elya C."/>
            <person name="Lovett B.R."/>
            <person name="Lee E."/>
            <person name="Macias A.M."/>
            <person name="Hajek A.E."/>
            <person name="De Bivort B.L."/>
            <person name="Kasson M.T."/>
            <person name="De Fine Licht H.H."/>
            <person name="Stajich J.E."/>
        </authorList>
    </citation>
    <scope>NUCLEOTIDE SEQUENCE</scope>
    <source>
        <strain evidence="1">Berkeley</strain>
    </source>
</reference>
<dbReference type="EMBL" id="QTSX02004992">
    <property type="protein sequence ID" value="KAJ9062756.1"/>
    <property type="molecule type" value="Genomic_DNA"/>
</dbReference>
<evidence type="ECO:0000313" key="2">
    <source>
        <dbReference type="Proteomes" id="UP001165960"/>
    </source>
</evidence>
<sequence length="237" mass="27144">MSETRINRRRTYAKNDRNYSLSPPESPNSPLTDLTPDDKESKINWDDNGKANEKQLWAPFKQLDNLAGSKKDEKAYTNSKKNERWLLLFITVISLATRWYKAGWGDRTIWDEAYFGKYGLNYVKHEFFHDVHPPLGKLLVGLSGKLAGYTGDFTFDSGVAFPKDLDHGFMRMFASAFGAAIVPFGYLTTKFVGLSLRCRLLTSVLLLFDNGFIVISKFYPLGPFFVVFHCWNNLRLV</sequence>
<comment type="caution">
    <text evidence="1">The sequence shown here is derived from an EMBL/GenBank/DDBJ whole genome shotgun (WGS) entry which is preliminary data.</text>
</comment>
<keyword evidence="2" id="KW-1185">Reference proteome</keyword>
<accession>A0ACC2SKI9</accession>
<name>A0ACC2SKI9_9FUNG</name>
<dbReference type="EC" id="2.4.1.109" evidence="1"/>
<protein>
    <submittedName>
        <fullName evidence="1">Protein O-mannosyltransferase 2</fullName>
        <ecNumber evidence="1">2.4.1.109</ecNumber>
    </submittedName>
</protein>
<proteinExistence type="predicted"/>